<keyword evidence="2" id="KW-1185">Reference proteome</keyword>
<evidence type="ECO:0000313" key="2">
    <source>
        <dbReference type="Proteomes" id="UP000215590"/>
    </source>
</evidence>
<organism evidence="1 2">
    <name type="scientific">Brucella thiophenivorans</name>
    <dbReference type="NCBI Taxonomy" id="571255"/>
    <lineage>
        <taxon>Bacteria</taxon>
        <taxon>Pseudomonadati</taxon>
        <taxon>Pseudomonadota</taxon>
        <taxon>Alphaproteobacteria</taxon>
        <taxon>Hyphomicrobiales</taxon>
        <taxon>Brucellaceae</taxon>
        <taxon>Brucella/Ochrobactrum group</taxon>
        <taxon>Brucella</taxon>
    </lineage>
</organism>
<dbReference type="EMBL" id="NNRJ01000018">
    <property type="protein sequence ID" value="OYR19336.1"/>
    <property type="molecule type" value="Genomic_DNA"/>
</dbReference>
<proteinExistence type="predicted"/>
<evidence type="ECO:0008006" key="3">
    <source>
        <dbReference type="Google" id="ProtNLM"/>
    </source>
</evidence>
<gene>
    <name evidence="1" type="ORF">CEV31_1906</name>
</gene>
<reference evidence="1 2" key="1">
    <citation type="submission" date="2017-07" db="EMBL/GenBank/DDBJ databases">
        <title>Phylogenetic study on the rhizospheric bacterium Ochrobactrum sp. A44.</title>
        <authorList>
            <person name="Krzyzanowska D.M."/>
            <person name="Ossowicki A."/>
            <person name="Rajewska M."/>
            <person name="Maciag T."/>
            <person name="Kaczynski Z."/>
            <person name="Czerwicka M."/>
            <person name="Jafra S."/>
        </authorList>
    </citation>
    <scope>NUCLEOTIDE SEQUENCE [LARGE SCALE GENOMIC DNA]</scope>
    <source>
        <strain evidence="1 2">DSM 7216</strain>
    </source>
</reference>
<evidence type="ECO:0000313" key="1">
    <source>
        <dbReference type="EMBL" id="OYR19336.1"/>
    </source>
</evidence>
<comment type="caution">
    <text evidence="1">The sequence shown here is derived from an EMBL/GenBank/DDBJ whole genome shotgun (WGS) entry which is preliminary data.</text>
</comment>
<dbReference type="Proteomes" id="UP000215590">
    <property type="component" value="Unassembled WGS sequence"/>
</dbReference>
<protein>
    <recommendedName>
        <fullName evidence="3">N-acetyltransferase domain-containing protein</fullName>
    </recommendedName>
</protein>
<sequence>MKARTATVGDLESVFHDLSPRITTEYIAAGKNTKAAYDNLMMNLREGRAHALVQDDKVVAIIAWQESNDAADTLFAAKEEFFNAKTVRFCKKHIRHIQALSGDLPVHSRSWLDRPDAIKWFKVIGYKQKGQEDGAWLFELAAPQIKIVVG</sequence>
<dbReference type="OrthoDB" id="8445615at2"/>
<dbReference type="RefSeq" id="WP_094506720.1">
    <property type="nucleotide sequence ID" value="NZ_JBHEEK010000008.1"/>
</dbReference>
<name>A0A256FX80_9HYPH</name>
<dbReference type="AlphaFoldDB" id="A0A256FX80"/>
<accession>A0A256FX80</accession>